<dbReference type="EMBL" id="CAJPEX010009193">
    <property type="protein sequence ID" value="CAG0924814.1"/>
    <property type="molecule type" value="Genomic_DNA"/>
</dbReference>
<proteinExistence type="predicted"/>
<sequence>MAQADTSLVWLSQVLMLITTGLQVCQQVKDKVQAFSQDIDFNLRIRRGPFKFLGMSPVAENKPDFL</sequence>
<keyword evidence="3" id="KW-1185">Reference proteome</keyword>
<feature type="chain" id="PRO_5036403129" evidence="1">
    <location>
        <begin position="24"/>
        <end position="66"/>
    </location>
</feature>
<gene>
    <name evidence="2" type="ORF">NMOB1V02_LOCUS12267</name>
</gene>
<feature type="non-terminal residue" evidence="2">
    <location>
        <position position="1"/>
    </location>
</feature>
<protein>
    <submittedName>
        <fullName evidence="2">Uncharacterized protein</fullName>
    </submittedName>
</protein>
<evidence type="ECO:0000313" key="2">
    <source>
        <dbReference type="EMBL" id="CAD7284662.1"/>
    </source>
</evidence>
<feature type="signal peptide" evidence="1">
    <location>
        <begin position="1"/>
        <end position="23"/>
    </location>
</feature>
<keyword evidence="1" id="KW-0732">Signal</keyword>
<reference evidence="2" key="1">
    <citation type="submission" date="2020-11" db="EMBL/GenBank/DDBJ databases">
        <authorList>
            <person name="Tran Van P."/>
        </authorList>
    </citation>
    <scope>NUCLEOTIDE SEQUENCE</scope>
</reference>
<dbReference type="Proteomes" id="UP000678499">
    <property type="component" value="Unassembled WGS sequence"/>
</dbReference>
<organism evidence="2">
    <name type="scientific">Notodromas monacha</name>
    <dbReference type="NCBI Taxonomy" id="399045"/>
    <lineage>
        <taxon>Eukaryota</taxon>
        <taxon>Metazoa</taxon>
        <taxon>Ecdysozoa</taxon>
        <taxon>Arthropoda</taxon>
        <taxon>Crustacea</taxon>
        <taxon>Oligostraca</taxon>
        <taxon>Ostracoda</taxon>
        <taxon>Podocopa</taxon>
        <taxon>Podocopida</taxon>
        <taxon>Cypridocopina</taxon>
        <taxon>Cypridoidea</taxon>
        <taxon>Cyprididae</taxon>
        <taxon>Notodromas</taxon>
    </lineage>
</organism>
<dbReference type="EMBL" id="OA891230">
    <property type="protein sequence ID" value="CAD7284662.1"/>
    <property type="molecule type" value="Genomic_DNA"/>
</dbReference>
<dbReference type="OrthoDB" id="66510at2759"/>
<evidence type="ECO:0000313" key="3">
    <source>
        <dbReference type="Proteomes" id="UP000678499"/>
    </source>
</evidence>
<accession>A0A7R9BZV0</accession>
<dbReference type="AlphaFoldDB" id="A0A7R9BZV0"/>
<evidence type="ECO:0000256" key="1">
    <source>
        <dbReference type="SAM" id="SignalP"/>
    </source>
</evidence>
<name>A0A7R9BZV0_9CRUS</name>